<reference evidence="2 3" key="1">
    <citation type="submission" date="2024-02" db="EMBL/GenBank/DDBJ databases">
        <authorList>
            <person name="Vignale AGUSTIN F."/>
            <person name="Sosa J E."/>
            <person name="Modenutti C."/>
        </authorList>
    </citation>
    <scope>NUCLEOTIDE SEQUENCE [LARGE SCALE GENOMIC DNA]</scope>
</reference>
<sequence length="163" mass="18277">MLMQGNRNFKSVKQTVKRLEEASVSCRGPERVQLMRRWLAALKETEKLSGGSLEDKEKKSEPQLSSEELKDIPRKPSPVLYYDSDIGGDPMNFHDVFLCSQALEGIAICMIIEAPNEEEVSLLLELFRLCLTGGKEVHNAIVSSIQDLAKAFSSYEDEVLVKS</sequence>
<gene>
    <name evidence="2" type="ORF">ILEXP_LOCUS46399</name>
</gene>
<dbReference type="Proteomes" id="UP001642360">
    <property type="component" value="Unassembled WGS sequence"/>
</dbReference>
<dbReference type="EMBL" id="CAUOFW020006835">
    <property type="protein sequence ID" value="CAK9176547.1"/>
    <property type="molecule type" value="Genomic_DNA"/>
</dbReference>
<protein>
    <submittedName>
        <fullName evidence="2">Uncharacterized protein</fullName>
    </submittedName>
</protein>
<accession>A0ABC8UA96</accession>
<proteinExistence type="predicted"/>
<evidence type="ECO:0000256" key="1">
    <source>
        <dbReference type="SAM" id="MobiDB-lite"/>
    </source>
</evidence>
<keyword evidence="3" id="KW-1185">Reference proteome</keyword>
<feature type="compositionally biased region" description="Basic and acidic residues" evidence="1">
    <location>
        <begin position="49"/>
        <end position="74"/>
    </location>
</feature>
<evidence type="ECO:0000313" key="2">
    <source>
        <dbReference type="EMBL" id="CAK9176547.1"/>
    </source>
</evidence>
<comment type="caution">
    <text evidence="2">The sequence shown here is derived from an EMBL/GenBank/DDBJ whole genome shotgun (WGS) entry which is preliminary data.</text>
</comment>
<feature type="region of interest" description="Disordered" evidence="1">
    <location>
        <begin position="49"/>
        <end position="77"/>
    </location>
</feature>
<dbReference type="PANTHER" id="PTHR34121">
    <property type="entry name" value="MYOSIN-11"/>
    <property type="match status" value="1"/>
</dbReference>
<dbReference type="PANTHER" id="PTHR34121:SF1">
    <property type="entry name" value="FILAMIN-A-INTERACTING PROTEIN 1"/>
    <property type="match status" value="1"/>
</dbReference>
<name>A0ABC8UA96_9AQUA</name>
<evidence type="ECO:0000313" key="3">
    <source>
        <dbReference type="Proteomes" id="UP001642360"/>
    </source>
</evidence>
<dbReference type="AlphaFoldDB" id="A0ABC8UA96"/>
<organism evidence="2 3">
    <name type="scientific">Ilex paraguariensis</name>
    <name type="common">yerba mate</name>
    <dbReference type="NCBI Taxonomy" id="185542"/>
    <lineage>
        <taxon>Eukaryota</taxon>
        <taxon>Viridiplantae</taxon>
        <taxon>Streptophyta</taxon>
        <taxon>Embryophyta</taxon>
        <taxon>Tracheophyta</taxon>
        <taxon>Spermatophyta</taxon>
        <taxon>Magnoliopsida</taxon>
        <taxon>eudicotyledons</taxon>
        <taxon>Gunneridae</taxon>
        <taxon>Pentapetalae</taxon>
        <taxon>asterids</taxon>
        <taxon>campanulids</taxon>
        <taxon>Aquifoliales</taxon>
        <taxon>Aquifoliaceae</taxon>
        <taxon>Ilex</taxon>
    </lineage>
</organism>